<accession>A0A8S5QUW5</accession>
<protein>
    <submittedName>
        <fullName evidence="1">Uncharacterized protein</fullName>
    </submittedName>
</protein>
<reference evidence="1" key="1">
    <citation type="journal article" date="2021" name="Proc. Natl. Acad. Sci. U.S.A.">
        <title>A Catalog of Tens of Thousands of Viruses from Human Metagenomes Reveals Hidden Associations with Chronic Diseases.</title>
        <authorList>
            <person name="Tisza M.J."/>
            <person name="Buck C.B."/>
        </authorList>
    </citation>
    <scope>NUCLEOTIDE SEQUENCE</scope>
    <source>
        <strain evidence="1">Ct5co22</strain>
    </source>
</reference>
<evidence type="ECO:0000313" key="1">
    <source>
        <dbReference type="EMBL" id="DAE22609.1"/>
    </source>
</evidence>
<organism evidence="1">
    <name type="scientific">Siphoviridae sp. ct5co22</name>
    <dbReference type="NCBI Taxonomy" id="2826294"/>
    <lineage>
        <taxon>Viruses</taxon>
        <taxon>Duplodnaviria</taxon>
        <taxon>Heunggongvirae</taxon>
        <taxon>Uroviricota</taxon>
        <taxon>Caudoviricetes</taxon>
    </lineage>
</organism>
<dbReference type="EMBL" id="BK015735">
    <property type="protein sequence ID" value="DAE22609.1"/>
    <property type="molecule type" value="Genomic_DNA"/>
</dbReference>
<sequence length="38" mass="4295">MRLERRMAGLYFAAIAGLLLLSLWFWDALLAALEAAAW</sequence>
<proteinExistence type="predicted"/>
<name>A0A8S5QUW5_9CAUD</name>